<dbReference type="PANTHER" id="PTHR11817">
    <property type="entry name" value="PYRUVATE KINASE"/>
    <property type="match status" value="1"/>
</dbReference>
<evidence type="ECO:0000259" key="14">
    <source>
        <dbReference type="Pfam" id="PF00224"/>
    </source>
</evidence>
<dbReference type="InterPro" id="IPR015793">
    <property type="entry name" value="Pyrv_Knase_brl"/>
</dbReference>
<feature type="domain" description="Pyruvate kinase C-terminal" evidence="15">
    <location>
        <begin position="350"/>
        <end position="463"/>
    </location>
</feature>
<keyword evidence="11 13" id="KW-0324">Glycolysis</keyword>
<dbReference type="NCBIfam" id="TIGR01064">
    <property type="entry name" value="pyruv_kin"/>
    <property type="match status" value="1"/>
</dbReference>
<dbReference type="Pfam" id="PF00224">
    <property type="entry name" value="PK"/>
    <property type="match status" value="1"/>
</dbReference>
<evidence type="ECO:0000256" key="7">
    <source>
        <dbReference type="ARBA" id="ARBA00022741"/>
    </source>
</evidence>
<dbReference type="InterPro" id="IPR015813">
    <property type="entry name" value="Pyrv/PenolPyrv_kinase-like_dom"/>
</dbReference>
<evidence type="ECO:0000256" key="3">
    <source>
        <dbReference type="ARBA" id="ARBA00008663"/>
    </source>
</evidence>
<dbReference type="InterPro" id="IPR018209">
    <property type="entry name" value="Pyrv_Knase_AS"/>
</dbReference>
<dbReference type="EMBL" id="CASHTH010001721">
    <property type="protein sequence ID" value="CAI8019016.1"/>
    <property type="molecule type" value="Genomic_DNA"/>
</dbReference>
<organism evidence="16 17">
    <name type="scientific">Geodia barretti</name>
    <name type="common">Barrett's horny sponge</name>
    <dbReference type="NCBI Taxonomy" id="519541"/>
    <lineage>
        <taxon>Eukaryota</taxon>
        <taxon>Metazoa</taxon>
        <taxon>Porifera</taxon>
        <taxon>Demospongiae</taxon>
        <taxon>Heteroscleromorpha</taxon>
        <taxon>Tetractinellida</taxon>
        <taxon>Astrophorina</taxon>
        <taxon>Geodiidae</taxon>
        <taxon>Geodia</taxon>
    </lineage>
</organism>
<keyword evidence="7" id="KW-0547">Nucleotide-binding</keyword>
<dbReference type="Gene3D" id="2.40.33.10">
    <property type="entry name" value="PK beta-barrel domain-like"/>
    <property type="match status" value="1"/>
</dbReference>
<evidence type="ECO:0000256" key="1">
    <source>
        <dbReference type="ARBA" id="ARBA00001958"/>
    </source>
</evidence>
<dbReference type="SUPFAM" id="SSF51621">
    <property type="entry name" value="Phosphoenolpyruvate/pyruvate domain"/>
    <property type="match status" value="1"/>
</dbReference>
<sequence length="485" mass="52685">MRKTKIIVTIGPSSNDEETLSRLISDGMDCARLNFSHGTHDEHATVIERIRRLAKEQNKTVGILQDLGGIKLRLGRLAEARQLNLGDEVVITADDESSTPDILPFPQPGVIRNLQVGSFVFIADGTVQLEVTEITPDRAFCRVLSSGVVSSFKGVNLPGVPIDQPVFTDKDKRDLIFGVEQQVDWVAVSFVRTANDILYARRYLNAAGSKALVMAKLERGEGIENLDSILPEVDSVMVARGDLGVEIPMERVPRVQRLIVDKANAAGKGVVIATQMLRSMVISPTPTRAEVSDVSNAVLEGTDSILLSDETAMGQYPVEALRVAVSTINEAESEDLYPYFKDMGTHDRTQAITSAAAGLVKTLDSKPIVLTSTGRAALELARFRPINDILAFSHDPAVLRKLCLGWGIQPTGVIPVQPDVAELVYQVIQSALDLGAVSENDVVTIVHGFLTGVSGTTNAVQVLSIREYLENVGRRRAEQMVEMPL</sequence>
<comment type="similarity">
    <text evidence="3 13">Belongs to the pyruvate kinase family.</text>
</comment>
<dbReference type="InterPro" id="IPR015806">
    <property type="entry name" value="Pyrv_Knase_insert_dom_sf"/>
</dbReference>
<evidence type="ECO:0000256" key="12">
    <source>
        <dbReference type="ARBA" id="ARBA00023317"/>
    </source>
</evidence>
<keyword evidence="12 16" id="KW-0670">Pyruvate</keyword>
<keyword evidence="5 13" id="KW-0808">Transferase</keyword>
<dbReference type="GO" id="GO:0016301">
    <property type="term" value="F:kinase activity"/>
    <property type="evidence" value="ECO:0007669"/>
    <property type="project" value="UniProtKB-KW"/>
</dbReference>
<dbReference type="GO" id="GO:0030955">
    <property type="term" value="F:potassium ion binding"/>
    <property type="evidence" value="ECO:0007669"/>
    <property type="project" value="InterPro"/>
</dbReference>
<dbReference type="SUPFAM" id="SSF50800">
    <property type="entry name" value="PK beta-barrel domain-like"/>
    <property type="match status" value="1"/>
</dbReference>
<dbReference type="GO" id="GO:0005524">
    <property type="term" value="F:ATP binding"/>
    <property type="evidence" value="ECO:0007669"/>
    <property type="project" value="UniProtKB-KW"/>
</dbReference>
<dbReference type="SUPFAM" id="SSF52935">
    <property type="entry name" value="PK C-terminal domain-like"/>
    <property type="match status" value="1"/>
</dbReference>
<keyword evidence="8 13" id="KW-0418">Kinase</keyword>
<evidence type="ECO:0000256" key="11">
    <source>
        <dbReference type="ARBA" id="ARBA00023152"/>
    </source>
</evidence>
<dbReference type="GO" id="GO:0000287">
    <property type="term" value="F:magnesium ion binding"/>
    <property type="evidence" value="ECO:0007669"/>
    <property type="project" value="InterPro"/>
</dbReference>
<keyword evidence="10 13" id="KW-0460">Magnesium</keyword>
<dbReference type="InterPro" id="IPR011037">
    <property type="entry name" value="Pyrv_Knase-like_insert_dom_sf"/>
</dbReference>
<proteinExistence type="inferred from homology"/>
<protein>
    <recommendedName>
        <fullName evidence="4 13">Pyruvate kinase</fullName>
        <ecNumber evidence="4 13">2.7.1.40</ecNumber>
    </recommendedName>
</protein>
<dbReference type="PROSITE" id="PS00110">
    <property type="entry name" value="PYRUVATE_KINASE"/>
    <property type="match status" value="1"/>
</dbReference>
<comment type="pathway">
    <text evidence="2 13">Carbohydrate degradation; glycolysis; pyruvate from D-glyceraldehyde 3-phosphate: step 5/5.</text>
</comment>
<evidence type="ECO:0000259" key="15">
    <source>
        <dbReference type="Pfam" id="PF02887"/>
    </source>
</evidence>
<evidence type="ECO:0000256" key="9">
    <source>
        <dbReference type="ARBA" id="ARBA00022840"/>
    </source>
</evidence>
<dbReference type="InterPro" id="IPR036918">
    <property type="entry name" value="Pyrv_Knase_C_sf"/>
</dbReference>
<evidence type="ECO:0000313" key="16">
    <source>
        <dbReference type="EMBL" id="CAI8019016.1"/>
    </source>
</evidence>
<dbReference type="AlphaFoldDB" id="A0AA35WJ47"/>
<dbReference type="InterPro" id="IPR040442">
    <property type="entry name" value="Pyrv_kinase-like_dom_sf"/>
</dbReference>
<comment type="cofactor">
    <cofactor evidence="1">
        <name>K(+)</name>
        <dbReference type="ChEBI" id="CHEBI:29103"/>
    </cofactor>
</comment>
<dbReference type="Gene3D" id="3.40.1380.20">
    <property type="entry name" value="Pyruvate kinase, C-terminal domain"/>
    <property type="match status" value="1"/>
</dbReference>
<evidence type="ECO:0000256" key="2">
    <source>
        <dbReference type="ARBA" id="ARBA00004997"/>
    </source>
</evidence>
<reference evidence="16" key="1">
    <citation type="submission" date="2023-03" db="EMBL/GenBank/DDBJ databases">
        <authorList>
            <person name="Steffen K."/>
            <person name="Cardenas P."/>
        </authorList>
    </citation>
    <scope>NUCLEOTIDE SEQUENCE</scope>
</reference>
<gene>
    <name evidence="16" type="ORF">GBAR_LOCUS11474</name>
</gene>
<comment type="catalytic activity">
    <reaction evidence="13">
        <text>pyruvate + ATP = phosphoenolpyruvate + ADP + H(+)</text>
        <dbReference type="Rhea" id="RHEA:18157"/>
        <dbReference type="ChEBI" id="CHEBI:15361"/>
        <dbReference type="ChEBI" id="CHEBI:15378"/>
        <dbReference type="ChEBI" id="CHEBI:30616"/>
        <dbReference type="ChEBI" id="CHEBI:58702"/>
        <dbReference type="ChEBI" id="CHEBI:456216"/>
        <dbReference type="EC" id="2.7.1.40"/>
    </reaction>
</comment>
<accession>A0AA35WJ47</accession>
<dbReference type="NCBIfam" id="NF004491">
    <property type="entry name" value="PRK05826.1"/>
    <property type="match status" value="1"/>
</dbReference>
<evidence type="ECO:0000256" key="13">
    <source>
        <dbReference type="RuleBase" id="RU000504"/>
    </source>
</evidence>
<evidence type="ECO:0000256" key="5">
    <source>
        <dbReference type="ARBA" id="ARBA00022679"/>
    </source>
</evidence>
<dbReference type="Pfam" id="PF02887">
    <property type="entry name" value="PK_C"/>
    <property type="match status" value="1"/>
</dbReference>
<name>A0AA35WJ47_GEOBA</name>
<dbReference type="GO" id="GO:0004743">
    <property type="term" value="F:pyruvate kinase activity"/>
    <property type="evidence" value="ECO:0007669"/>
    <property type="project" value="UniProtKB-EC"/>
</dbReference>
<dbReference type="EC" id="2.7.1.40" evidence="4 13"/>
<dbReference type="Proteomes" id="UP001174909">
    <property type="component" value="Unassembled WGS sequence"/>
</dbReference>
<evidence type="ECO:0000256" key="10">
    <source>
        <dbReference type="ARBA" id="ARBA00022842"/>
    </source>
</evidence>
<keyword evidence="9" id="KW-0067">ATP-binding</keyword>
<evidence type="ECO:0000256" key="6">
    <source>
        <dbReference type="ARBA" id="ARBA00022723"/>
    </source>
</evidence>
<comment type="caution">
    <text evidence="16">The sequence shown here is derived from an EMBL/GenBank/DDBJ whole genome shotgun (WGS) entry which is preliminary data.</text>
</comment>
<dbReference type="Gene3D" id="3.20.20.60">
    <property type="entry name" value="Phosphoenolpyruvate-binding domains"/>
    <property type="match status" value="1"/>
</dbReference>
<dbReference type="InterPro" id="IPR015795">
    <property type="entry name" value="Pyrv_Knase_C"/>
</dbReference>
<keyword evidence="17" id="KW-1185">Reference proteome</keyword>
<feature type="domain" description="Pyruvate kinase barrel" evidence="14">
    <location>
        <begin position="1"/>
        <end position="320"/>
    </location>
</feature>
<keyword evidence="6" id="KW-0479">Metal-binding</keyword>
<dbReference type="PRINTS" id="PR01050">
    <property type="entry name" value="PYRUVTKNASE"/>
</dbReference>
<evidence type="ECO:0000256" key="8">
    <source>
        <dbReference type="ARBA" id="ARBA00022777"/>
    </source>
</evidence>
<dbReference type="NCBIfam" id="NF004978">
    <property type="entry name" value="PRK06354.1"/>
    <property type="match status" value="1"/>
</dbReference>
<evidence type="ECO:0000256" key="4">
    <source>
        <dbReference type="ARBA" id="ARBA00012142"/>
    </source>
</evidence>
<dbReference type="InterPro" id="IPR001697">
    <property type="entry name" value="Pyr_Knase"/>
</dbReference>
<evidence type="ECO:0000313" key="17">
    <source>
        <dbReference type="Proteomes" id="UP001174909"/>
    </source>
</evidence>